<dbReference type="GO" id="GO:0030288">
    <property type="term" value="C:outer membrane-bounded periplasmic space"/>
    <property type="evidence" value="ECO:0007669"/>
    <property type="project" value="TreeGrafter"/>
</dbReference>
<evidence type="ECO:0000256" key="1">
    <source>
        <dbReference type="ARBA" id="ARBA00022801"/>
    </source>
</evidence>
<sequence length="274" mass="31547">MNKLLFIFTLFSLLATPVFSVKASEPIKILLIPGHDDEIWGAQYGNIKEADMNLSLATELFKILEKDKNFDVHITREKGGYTQEFKDYFSVRKDEVLAFKEASKIGRQNQINNGDFIQKESNPHLNANADTALRLYGFNKWANDNKIDVMIHIHFNDYPRKNNWTLGKYKGFVIYVPEGQMVNSRESALLGANIFLQLKKKYITSTYEKEKGGLIPDQTLIALGANNTLLPSVRSILIEYGYIYRFKNNTTRKQVYKNMAKFTAKGIKEYFSNK</sequence>
<dbReference type="PANTHER" id="PTHR30404:SF0">
    <property type="entry name" value="N-ACETYLMURAMOYL-L-ALANINE AMIDASE AMIC"/>
    <property type="match status" value="1"/>
</dbReference>
<accession>A0A1F6V083</accession>
<dbReference type="AlphaFoldDB" id="A0A1F6V083"/>
<dbReference type="Gene3D" id="3.40.630.40">
    <property type="entry name" value="Zn-dependent exopeptidases"/>
    <property type="match status" value="1"/>
</dbReference>
<organism evidence="4 5">
    <name type="scientific">Candidatus Nomurabacteria bacterium RIFCSPHIGHO2_01_FULL_40_12</name>
    <dbReference type="NCBI Taxonomy" id="1801737"/>
    <lineage>
        <taxon>Bacteria</taxon>
        <taxon>Candidatus Nomuraibacteriota</taxon>
    </lineage>
</organism>
<feature type="chain" id="PRO_5009527095" description="MurNAc-LAA domain-containing protein" evidence="2">
    <location>
        <begin position="24"/>
        <end position="274"/>
    </location>
</feature>
<feature type="signal peptide" evidence="2">
    <location>
        <begin position="1"/>
        <end position="23"/>
    </location>
</feature>
<dbReference type="GO" id="GO:0009253">
    <property type="term" value="P:peptidoglycan catabolic process"/>
    <property type="evidence" value="ECO:0007669"/>
    <property type="project" value="InterPro"/>
</dbReference>
<comment type="caution">
    <text evidence="4">The sequence shown here is derived from an EMBL/GenBank/DDBJ whole genome shotgun (WGS) entry which is preliminary data.</text>
</comment>
<dbReference type="InterPro" id="IPR050695">
    <property type="entry name" value="N-acetylmuramoyl_amidase_3"/>
</dbReference>
<dbReference type="Proteomes" id="UP000177602">
    <property type="component" value="Unassembled WGS sequence"/>
</dbReference>
<reference evidence="4 5" key="1">
    <citation type="journal article" date="2016" name="Nat. Commun.">
        <title>Thousands of microbial genomes shed light on interconnected biogeochemical processes in an aquifer system.</title>
        <authorList>
            <person name="Anantharaman K."/>
            <person name="Brown C.T."/>
            <person name="Hug L.A."/>
            <person name="Sharon I."/>
            <person name="Castelle C.J."/>
            <person name="Probst A.J."/>
            <person name="Thomas B.C."/>
            <person name="Singh A."/>
            <person name="Wilkins M.J."/>
            <person name="Karaoz U."/>
            <person name="Brodie E.L."/>
            <person name="Williams K.H."/>
            <person name="Hubbard S.S."/>
            <person name="Banfield J.F."/>
        </authorList>
    </citation>
    <scope>NUCLEOTIDE SEQUENCE [LARGE SCALE GENOMIC DNA]</scope>
</reference>
<dbReference type="PANTHER" id="PTHR30404">
    <property type="entry name" value="N-ACETYLMURAMOYL-L-ALANINE AMIDASE"/>
    <property type="match status" value="1"/>
</dbReference>
<name>A0A1F6V083_9BACT</name>
<evidence type="ECO:0000256" key="2">
    <source>
        <dbReference type="SAM" id="SignalP"/>
    </source>
</evidence>
<gene>
    <name evidence="4" type="ORF">A2818_02575</name>
</gene>
<evidence type="ECO:0000259" key="3">
    <source>
        <dbReference type="Pfam" id="PF01520"/>
    </source>
</evidence>
<protein>
    <recommendedName>
        <fullName evidence="3">MurNAc-LAA domain-containing protein</fullName>
    </recommendedName>
</protein>
<feature type="domain" description="MurNAc-LAA" evidence="3">
    <location>
        <begin position="29"/>
        <end position="268"/>
    </location>
</feature>
<dbReference type="InterPro" id="IPR002508">
    <property type="entry name" value="MurNAc-LAA_cat"/>
</dbReference>
<dbReference type="SUPFAM" id="SSF53187">
    <property type="entry name" value="Zn-dependent exopeptidases"/>
    <property type="match status" value="1"/>
</dbReference>
<dbReference type="Pfam" id="PF01520">
    <property type="entry name" value="Amidase_3"/>
    <property type="match status" value="1"/>
</dbReference>
<dbReference type="GO" id="GO:0008745">
    <property type="term" value="F:N-acetylmuramoyl-L-alanine amidase activity"/>
    <property type="evidence" value="ECO:0007669"/>
    <property type="project" value="InterPro"/>
</dbReference>
<dbReference type="EMBL" id="MFTN01000013">
    <property type="protein sequence ID" value="OGI63072.1"/>
    <property type="molecule type" value="Genomic_DNA"/>
</dbReference>
<keyword evidence="1" id="KW-0378">Hydrolase</keyword>
<evidence type="ECO:0000313" key="4">
    <source>
        <dbReference type="EMBL" id="OGI63072.1"/>
    </source>
</evidence>
<dbReference type="STRING" id="1801737.A2818_02575"/>
<proteinExistence type="predicted"/>
<keyword evidence="2" id="KW-0732">Signal</keyword>
<evidence type="ECO:0000313" key="5">
    <source>
        <dbReference type="Proteomes" id="UP000177602"/>
    </source>
</evidence>